<reference evidence="1" key="1">
    <citation type="submission" date="2023-03" db="EMBL/GenBank/DDBJ databases">
        <title>Massive genome expansion in bonnet fungi (Mycena s.s.) driven by repeated elements and novel gene families across ecological guilds.</title>
        <authorList>
            <consortium name="Lawrence Berkeley National Laboratory"/>
            <person name="Harder C.B."/>
            <person name="Miyauchi S."/>
            <person name="Viragh M."/>
            <person name="Kuo A."/>
            <person name="Thoen E."/>
            <person name="Andreopoulos B."/>
            <person name="Lu D."/>
            <person name="Skrede I."/>
            <person name="Drula E."/>
            <person name="Henrissat B."/>
            <person name="Morin E."/>
            <person name="Kohler A."/>
            <person name="Barry K."/>
            <person name="LaButti K."/>
            <person name="Morin E."/>
            <person name="Salamov A."/>
            <person name="Lipzen A."/>
            <person name="Mereny Z."/>
            <person name="Hegedus B."/>
            <person name="Baldrian P."/>
            <person name="Stursova M."/>
            <person name="Weitz H."/>
            <person name="Taylor A."/>
            <person name="Grigoriev I.V."/>
            <person name="Nagy L.G."/>
            <person name="Martin F."/>
            <person name="Kauserud H."/>
        </authorList>
    </citation>
    <scope>NUCLEOTIDE SEQUENCE</scope>
    <source>
        <strain evidence="1">CBHHK002</strain>
    </source>
</reference>
<accession>A0AAD7A5A3</accession>
<evidence type="ECO:0000313" key="1">
    <source>
        <dbReference type="EMBL" id="KAJ7349802.1"/>
    </source>
</evidence>
<dbReference type="Proteomes" id="UP001218218">
    <property type="component" value="Unassembled WGS sequence"/>
</dbReference>
<dbReference type="AlphaFoldDB" id="A0AAD7A5A3"/>
<evidence type="ECO:0000313" key="2">
    <source>
        <dbReference type="Proteomes" id="UP001218218"/>
    </source>
</evidence>
<protein>
    <submittedName>
        <fullName evidence="1">Uncharacterized protein</fullName>
    </submittedName>
</protein>
<comment type="caution">
    <text evidence="1">The sequence shown here is derived from an EMBL/GenBank/DDBJ whole genome shotgun (WGS) entry which is preliminary data.</text>
</comment>
<dbReference type="EMBL" id="JARIHO010000015">
    <property type="protein sequence ID" value="KAJ7349802.1"/>
    <property type="molecule type" value="Genomic_DNA"/>
</dbReference>
<gene>
    <name evidence="1" type="ORF">DFH08DRAFT_1079126</name>
</gene>
<sequence>MLIPGAYLAVAYASGFVSCWVILSSHRVAHLEIPGLKVRAKQLCMDVNGKILIGACINRRPRNLVVVCIDFRDRAHISVSHVISPAMNDTCFRPSSFFINPRGMGFIEVSKIVFWCMDPDVAVPTTSQPLQRTLKTRCLPLGRSICVLGYTHKWNGIVQIIPHSVSNSDRADIHPVSSTALLGISADHRVWTSSIERPPWIFSPHYGIFAVTSRVCSNTAGAVTLSRTMIYFRPGRVIHGEVEFGEVCVYKHHGSASHIAVGTSGTYVALLFARWPPRDHESYLGLVYCDVTATLEPQATFRMLDLSSCVQLALEDALGLVLLVDEEGEVTILSSNISRAGTKRSVLGVICQHRVASLPPFTPASYVNWDPKHPATAAHTTQTTCTTPHSPFTRCAAPAALTYDTWTSSQTHTRDTASGHKGLLYVPEDWQVHLVIRILRGFDSIFLAGGGNAVTHFNNYSPGVVRVFGTLHNLAIDVSEIFYHSVPQSLFLTVTHLGIFEMHGIRPERAKGVSAKLALMSHLMHFAYWPRLHRYRNMEHAGLHTDTRLKCIVFLSWY</sequence>
<name>A0AAD7A5A3_9AGAR</name>
<proteinExistence type="predicted"/>
<keyword evidence="2" id="KW-1185">Reference proteome</keyword>
<organism evidence="1 2">
    <name type="scientific">Mycena albidolilacea</name>
    <dbReference type="NCBI Taxonomy" id="1033008"/>
    <lineage>
        <taxon>Eukaryota</taxon>
        <taxon>Fungi</taxon>
        <taxon>Dikarya</taxon>
        <taxon>Basidiomycota</taxon>
        <taxon>Agaricomycotina</taxon>
        <taxon>Agaricomycetes</taxon>
        <taxon>Agaricomycetidae</taxon>
        <taxon>Agaricales</taxon>
        <taxon>Marasmiineae</taxon>
        <taxon>Mycenaceae</taxon>
        <taxon>Mycena</taxon>
    </lineage>
</organism>